<feature type="region of interest" description="Disordered" evidence="1">
    <location>
        <begin position="1"/>
        <end position="59"/>
    </location>
</feature>
<comment type="caution">
    <text evidence="3">The sequence shown here is derived from an EMBL/GenBank/DDBJ whole genome shotgun (WGS) entry which is preliminary data.</text>
</comment>
<accession>A0ABP3APA2</accession>
<sequence>MKALFSAIIDDEPLPLENDHNAQTLGNRPTTTAPTTAPTAPPASPADEVQHQQVTTTSPQEVTVQVSNGTGTTGLAATAASQLKRNGFNVMAPDDYPNSLQTTTVLFAPATSKPPRRCPPRSATARLSGSPGSARWCRWCSAPTSRR</sequence>
<evidence type="ECO:0000256" key="1">
    <source>
        <dbReference type="SAM" id="MobiDB-lite"/>
    </source>
</evidence>
<evidence type="ECO:0000313" key="4">
    <source>
        <dbReference type="Proteomes" id="UP000020681"/>
    </source>
</evidence>
<dbReference type="InterPro" id="IPR027381">
    <property type="entry name" value="LytR/CpsA/Psr_C"/>
</dbReference>
<organism evidence="3 4">
    <name type="scientific">Mycobacterium ulcerans str. Harvey</name>
    <dbReference type="NCBI Taxonomy" id="1299332"/>
    <lineage>
        <taxon>Bacteria</taxon>
        <taxon>Bacillati</taxon>
        <taxon>Actinomycetota</taxon>
        <taxon>Actinomycetes</taxon>
        <taxon>Mycobacteriales</taxon>
        <taxon>Mycobacteriaceae</taxon>
        <taxon>Mycobacterium</taxon>
        <taxon>Mycobacterium ulcerans group</taxon>
    </lineage>
</organism>
<feature type="domain" description="LytR/CpsA/Psr regulator C-terminal" evidence="2">
    <location>
        <begin position="61"/>
        <end position="110"/>
    </location>
</feature>
<dbReference type="EMBL" id="JAOL01000072">
    <property type="protein sequence ID" value="EUA92764.1"/>
    <property type="molecule type" value="Genomic_DNA"/>
</dbReference>
<reference evidence="3 4" key="1">
    <citation type="submission" date="2014-01" db="EMBL/GenBank/DDBJ databases">
        <authorList>
            <person name="Dobos K."/>
            <person name="Lenaerts A."/>
            <person name="Ordway D."/>
            <person name="DeGroote M.A."/>
            <person name="Parker T."/>
            <person name="Sizemore C."/>
            <person name="Tallon L.J."/>
            <person name="Sadzewicz L.K."/>
            <person name="Sengamalay N."/>
            <person name="Fraser C.M."/>
            <person name="Hine E."/>
            <person name="Shefchek K.A."/>
            <person name="Das S.P."/>
            <person name="Tettelin H."/>
        </authorList>
    </citation>
    <scope>NUCLEOTIDE SEQUENCE [LARGE SCALE GENOMIC DNA]</scope>
    <source>
        <strain evidence="3 4">Harvey</strain>
    </source>
</reference>
<dbReference type="Gene3D" id="3.30.70.2390">
    <property type="match status" value="1"/>
</dbReference>
<proteinExistence type="predicted"/>
<dbReference type="Pfam" id="PF13399">
    <property type="entry name" value="LytR_C"/>
    <property type="match status" value="1"/>
</dbReference>
<protein>
    <submittedName>
        <fullName evidence="3">LytR cell envelope-related transcriptional attenuator family protein</fullName>
    </submittedName>
</protein>
<evidence type="ECO:0000259" key="2">
    <source>
        <dbReference type="Pfam" id="PF13399"/>
    </source>
</evidence>
<keyword evidence="4" id="KW-1185">Reference proteome</keyword>
<feature type="region of interest" description="Disordered" evidence="1">
    <location>
        <begin position="111"/>
        <end position="136"/>
    </location>
</feature>
<feature type="compositionally biased region" description="Low complexity" evidence="1">
    <location>
        <begin position="29"/>
        <end position="38"/>
    </location>
</feature>
<evidence type="ECO:0000313" key="3">
    <source>
        <dbReference type="EMBL" id="EUA92764.1"/>
    </source>
</evidence>
<name>A0ABP3APA2_MYCUL</name>
<dbReference type="Proteomes" id="UP000020681">
    <property type="component" value="Unassembled WGS sequence"/>
</dbReference>
<gene>
    <name evidence="3" type="ORF">I551_0763</name>
</gene>